<dbReference type="PROSITE" id="PS50932">
    <property type="entry name" value="HTH_LACI_2"/>
    <property type="match status" value="1"/>
</dbReference>
<dbReference type="AlphaFoldDB" id="A0A1V4IKJ5"/>
<dbReference type="OrthoDB" id="9784962at2"/>
<dbReference type="CDD" id="cd19975">
    <property type="entry name" value="PBP1_CcpA-like"/>
    <property type="match status" value="1"/>
</dbReference>
<dbReference type="Gene3D" id="3.40.50.2300">
    <property type="match status" value="2"/>
</dbReference>
<dbReference type="EMBL" id="MZGT01000040">
    <property type="protein sequence ID" value="OPJ60360.1"/>
    <property type="molecule type" value="Genomic_DNA"/>
</dbReference>
<proteinExistence type="predicted"/>
<evidence type="ECO:0000313" key="5">
    <source>
        <dbReference type="EMBL" id="OPJ60360.1"/>
    </source>
</evidence>
<feature type="domain" description="HTH lacI-type" evidence="4">
    <location>
        <begin position="3"/>
        <end position="57"/>
    </location>
</feature>
<sequence length="335" mass="37637">MKATIKDVAVKANVSVATVSRVVNELDGYSEETKERVLEAIKELGYQRNAIARGLVTKSTNTIGVLIPIVSAYFYAEVLNGIEDRANKHGYGIFLCNTGVNGVRAESYIKMLGERQVDAIIIVSLAMTEEYYYLLNSLKIPYILVSTLSYKYKIPYIKVDDQQAAYTATQYLIENGHKKIALISGYREDKIAGMPRINGYMNALQDYDLEVTERLIKYGDFTYDSGLRCMEELLKEKDKFTAIFATSDEMAMAALSVMHKNKIEVPEDISIIGYDNTLIAQMSNPPLTTIAQPLHEMGEKAMERILDMLETGKSGDNIILPHKVIERDTVKLLKE</sequence>
<dbReference type="InterPro" id="IPR028082">
    <property type="entry name" value="Peripla_BP_I"/>
</dbReference>
<dbReference type="PROSITE" id="PS00356">
    <property type="entry name" value="HTH_LACI_1"/>
    <property type="match status" value="1"/>
</dbReference>
<name>A0A1V4IKJ5_9CLOT</name>
<dbReference type="RefSeq" id="WP_079440605.1">
    <property type="nucleotide sequence ID" value="NZ_MZGT01000040.1"/>
</dbReference>
<dbReference type="SMART" id="SM00354">
    <property type="entry name" value="HTH_LACI"/>
    <property type="match status" value="1"/>
</dbReference>
<dbReference type="PRINTS" id="PR00036">
    <property type="entry name" value="HTHLACI"/>
</dbReference>
<dbReference type="STRING" id="225345.CLCHR_29790"/>
<evidence type="ECO:0000256" key="1">
    <source>
        <dbReference type="ARBA" id="ARBA00023015"/>
    </source>
</evidence>
<reference evidence="5 6" key="1">
    <citation type="submission" date="2017-03" db="EMBL/GenBank/DDBJ databases">
        <title>Genome sequence of Clostridium chromiireducens DSM 23318.</title>
        <authorList>
            <person name="Poehlein A."/>
            <person name="Daniel R."/>
        </authorList>
    </citation>
    <scope>NUCLEOTIDE SEQUENCE [LARGE SCALE GENOMIC DNA]</scope>
    <source>
        <strain evidence="5 6">DSM 23318</strain>
    </source>
</reference>
<keyword evidence="3" id="KW-0804">Transcription</keyword>
<dbReference type="SUPFAM" id="SSF47413">
    <property type="entry name" value="lambda repressor-like DNA-binding domains"/>
    <property type="match status" value="1"/>
</dbReference>
<keyword evidence="6" id="KW-1185">Reference proteome</keyword>
<evidence type="ECO:0000256" key="3">
    <source>
        <dbReference type="ARBA" id="ARBA00023163"/>
    </source>
</evidence>
<dbReference type="Proteomes" id="UP000191056">
    <property type="component" value="Unassembled WGS sequence"/>
</dbReference>
<protein>
    <submittedName>
        <fullName evidence="5">Catabolite control protein A</fullName>
    </submittedName>
</protein>
<dbReference type="PANTHER" id="PTHR30146">
    <property type="entry name" value="LACI-RELATED TRANSCRIPTIONAL REPRESSOR"/>
    <property type="match status" value="1"/>
</dbReference>
<dbReference type="GO" id="GO:0000976">
    <property type="term" value="F:transcription cis-regulatory region binding"/>
    <property type="evidence" value="ECO:0007669"/>
    <property type="project" value="TreeGrafter"/>
</dbReference>
<dbReference type="InterPro" id="IPR001761">
    <property type="entry name" value="Peripla_BP/Lac1_sug-bd_dom"/>
</dbReference>
<accession>A0A1V4IKJ5</accession>
<dbReference type="Gene3D" id="1.10.260.40">
    <property type="entry name" value="lambda repressor-like DNA-binding domains"/>
    <property type="match status" value="1"/>
</dbReference>
<evidence type="ECO:0000259" key="4">
    <source>
        <dbReference type="PROSITE" id="PS50932"/>
    </source>
</evidence>
<organism evidence="5 6">
    <name type="scientific">Clostridium chromiireducens</name>
    <dbReference type="NCBI Taxonomy" id="225345"/>
    <lineage>
        <taxon>Bacteria</taxon>
        <taxon>Bacillati</taxon>
        <taxon>Bacillota</taxon>
        <taxon>Clostridia</taxon>
        <taxon>Eubacteriales</taxon>
        <taxon>Clostridiaceae</taxon>
        <taxon>Clostridium</taxon>
    </lineage>
</organism>
<comment type="caution">
    <text evidence="5">The sequence shown here is derived from an EMBL/GenBank/DDBJ whole genome shotgun (WGS) entry which is preliminary data.</text>
</comment>
<dbReference type="InterPro" id="IPR010982">
    <property type="entry name" value="Lambda_DNA-bd_dom_sf"/>
</dbReference>
<gene>
    <name evidence="5" type="primary">ccpA_4</name>
    <name evidence="5" type="ORF">CLCHR_29790</name>
</gene>
<dbReference type="Pfam" id="PF00356">
    <property type="entry name" value="LacI"/>
    <property type="match status" value="1"/>
</dbReference>
<dbReference type="GO" id="GO:0003700">
    <property type="term" value="F:DNA-binding transcription factor activity"/>
    <property type="evidence" value="ECO:0007669"/>
    <property type="project" value="TreeGrafter"/>
</dbReference>
<keyword evidence="1" id="KW-0805">Transcription regulation</keyword>
<keyword evidence="2" id="KW-0238">DNA-binding</keyword>
<dbReference type="CDD" id="cd01392">
    <property type="entry name" value="HTH_LacI"/>
    <property type="match status" value="1"/>
</dbReference>
<dbReference type="SUPFAM" id="SSF53822">
    <property type="entry name" value="Periplasmic binding protein-like I"/>
    <property type="match status" value="1"/>
</dbReference>
<dbReference type="PANTHER" id="PTHR30146:SF109">
    <property type="entry name" value="HTH-TYPE TRANSCRIPTIONAL REGULATOR GALS"/>
    <property type="match status" value="1"/>
</dbReference>
<evidence type="ECO:0000256" key="2">
    <source>
        <dbReference type="ARBA" id="ARBA00023125"/>
    </source>
</evidence>
<dbReference type="InterPro" id="IPR000843">
    <property type="entry name" value="HTH_LacI"/>
</dbReference>
<dbReference type="Pfam" id="PF00532">
    <property type="entry name" value="Peripla_BP_1"/>
    <property type="match status" value="1"/>
</dbReference>
<evidence type="ECO:0000313" key="6">
    <source>
        <dbReference type="Proteomes" id="UP000191056"/>
    </source>
</evidence>